<dbReference type="InterPro" id="IPR043128">
    <property type="entry name" value="Rev_trsase/Diguanyl_cyclase"/>
</dbReference>
<name>A0ABN1K209_9BURK</name>
<dbReference type="InterPro" id="IPR000700">
    <property type="entry name" value="PAS-assoc_C"/>
</dbReference>
<dbReference type="InterPro" id="IPR013655">
    <property type="entry name" value="PAS_fold_3"/>
</dbReference>
<dbReference type="Pfam" id="PF00072">
    <property type="entry name" value="Response_reg"/>
    <property type="match status" value="2"/>
</dbReference>
<dbReference type="Pfam" id="PF08447">
    <property type="entry name" value="PAS_3"/>
    <property type="match status" value="1"/>
</dbReference>
<dbReference type="PROSITE" id="PS50110">
    <property type="entry name" value="RESPONSE_REGULATORY"/>
    <property type="match status" value="2"/>
</dbReference>
<dbReference type="Proteomes" id="UP001500279">
    <property type="component" value="Unassembled WGS sequence"/>
</dbReference>
<sequence length="843" mass="93750">MKVLYVEDNAQDADLTHRSLARSAPHLQLTTAGDLAGARSLLDAGELPDLLLLDMRLPDGNGLELLQHVRERNLPLTVVMLTGSGDEATVVAALRGGADDYIVKQGAYLDRLPLLLQIAWTRFRFASEQRARPIRVLYAERTATDVDLLARHLMRFAPHILVSAVSTGEQVIARLDAGGPEMPQVLLLDFQLPGMNALELVKLLRQERDLDLPILIITGHGDEDSAIQTLKLGATDYLVKQDDMLRRLPMAIESAHFRVQLERERGALRDSEARFHQMANAIGDTFWLADPQRHSVLYVSPGFERIWGEPPTVLQQNWMAWQRAVHPNDLGMVTKALAAAVDGHFSLECRIQRPDGQLRHIAMRGYPANDESGQPFRRAGVVQDITERKAQEARIQHLAYHDALTGLPNRSLLMDRLALTLAHAQRQRGQMALLFLDLDRFKTINDTLGHLVGDEMLKCVAERLRAVLRDDDTVARLGGDEFVIVLPDIEDVADPAHVAEKLMASLSRPFQIDGHELHVTCSLGVSLFPRDGEDAETLLKFADTALYKAKGAGRNDYRFFSPEMDARAHDKLRLENDLRRAIERHELLLHYQPQMDLLTGKVRGVEALVRWLHPRLGLIAPNDFIPLAEETGLILEIGDWVLNTACQQLRRWREQGQTDLVLAVNLSARQLQRPGLDLGVARTLAASGVPAHCLELEITESSVMQDPEQALALLRRLHQMGVLFAIDDFGTGYTNFAYLKQLPLQALKIDRSFIQGLSQAGGDDAAIAEAIIAMSRKMNLRVIAEGVETEEQRLRLQSLGCDGIQGYLLARPMPAEALMAWLAGHAAHHASASDMADTEPASL</sequence>
<dbReference type="InterPro" id="IPR035919">
    <property type="entry name" value="EAL_sf"/>
</dbReference>
<dbReference type="SMART" id="SM00448">
    <property type="entry name" value="REC"/>
    <property type="match status" value="2"/>
</dbReference>
<dbReference type="PROSITE" id="PS50883">
    <property type="entry name" value="EAL"/>
    <property type="match status" value="1"/>
</dbReference>
<dbReference type="PROSITE" id="PS50112">
    <property type="entry name" value="PAS"/>
    <property type="match status" value="1"/>
</dbReference>
<accession>A0ABN1K209</accession>
<evidence type="ECO:0008006" key="9">
    <source>
        <dbReference type="Google" id="ProtNLM"/>
    </source>
</evidence>
<keyword evidence="8" id="KW-1185">Reference proteome</keyword>
<dbReference type="SMART" id="SM00052">
    <property type="entry name" value="EAL"/>
    <property type="match status" value="1"/>
</dbReference>
<dbReference type="Pfam" id="PF00563">
    <property type="entry name" value="EAL"/>
    <property type="match status" value="1"/>
</dbReference>
<dbReference type="SMART" id="SM00086">
    <property type="entry name" value="PAC"/>
    <property type="match status" value="1"/>
</dbReference>
<dbReference type="SUPFAM" id="SSF55785">
    <property type="entry name" value="PYP-like sensor domain (PAS domain)"/>
    <property type="match status" value="1"/>
</dbReference>
<feature type="domain" description="PAS" evidence="3">
    <location>
        <begin position="271"/>
        <end position="344"/>
    </location>
</feature>
<comment type="caution">
    <text evidence="7">The sequence shown here is derived from an EMBL/GenBank/DDBJ whole genome shotgun (WGS) entry which is preliminary data.</text>
</comment>
<dbReference type="PANTHER" id="PTHR44757">
    <property type="entry name" value="DIGUANYLATE CYCLASE DGCP"/>
    <property type="match status" value="1"/>
</dbReference>
<gene>
    <name evidence="7" type="ORF">GCM10009107_25730</name>
</gene>
<dbReference type="RefSeq" id="WP_141289470.1">
    <property type="nucleotide sequence ID" value="NZ_BAAAEW010000014.1"/>
</dbReference>
<dbReference type="NCBIfam" id="TIGR00254">
    <property type="entry name" value="GGDEF"/>
    <property type="match status" value="1"/>
</dbReference>
<dbReference type="SMART" id="SM00267">
    <property type="entry name" value="GGDEF"/>
    <property type="match status" value="1"/>
</dbReference>
<evidence type="ECO:0000259" key="4">
    <source>
        <dbReference type="PROSITE" id="PS50113"/>
    </source>
</evidence>
<dbReference type="PANTHER" id="PTHR44757:SF2">
    <property type="entry name" value="BIOFILM ARCHITECTURE MAINTENANCE PROTEIN MBAA"/>
    <property type="match status" value="1"/>
</dbReference>
<dbReference type="PROSITE" id="PS50113">
    <property type="entry name" value="PAC"/>
    <property type="match status" value="1"/>
</dbReference>
<feature type="modified residue" description="4-aspartylphosphate" evidence="1">
    <location>
        <position position="189"/>
    </location>
</feature>
<reference evidence="7 8" key="1">
    <citation type="journal article" date="2019" name="Int. J. Syst. Evol. Microbiol.">
        <title>The Global Catalogue of Microorganisms (GCM) 10K type strain sequencing project: providing services to taxonomists for standard genome sequencing and annotation.</title>
        <authorList>
            <consortium name="The Broad Institute Genomics Platform"/>
            <consortium name="The Broad Institute Genome Sequencing Center for Infectious Disease"/>
            <person name="Wu L."/>
            <person name="Ma J."/>
        </authorList>
    </citation>
    <scope>NUCLEOTIDE SEQUENCE [LARGE SCALE GENOMIC DNA]</scope>
    <source>
        <strain evidence="7 8">JCM 15503</strain>
    </source>
</reference>
<dbReference type="SUPFAM" id="SSF52172">
    <property type="entry name" value="CheY-like"/>
    <property type="match status" value="2"/>
</dbReference>
<evidence type="ECO:0000259" key="2">
    <source>
        <dbReference type="PROSITE" id="PS50110"/>
    </source>
</evidence>
<feature type="domain" description="GGDEF" evidence="6">
    <location>
        <begin position="429"/>
        <end position="562"/>
    </location>
</feature>
<dbReference type="InterPro" id="IPR001789">
    <property type="entry name" value="Sig_transdc_resp-reg_receiver"/>
</dbReference>
<dbReference type="InterPro" id="IPR011006">
    <property type="entry name" value="CheY-like_superfamily"/>
</dbReference>
<dbReference type="CDD" id="cd00130">
    <property type="entry name" value="PAS"/>
    <property type="match status" value="1"/>
</dbReference>
<dbReference type="InterPro" id="IPR029787">
    <property type="entry name" value="Nucleotide_cyclase"/>
</dbReference>
<dbReference type="InterPro" id="IPR035965">
    <property type="entry name" value="PAS-like_dom_sf"/>
</dbReference>
<dbReference type="InterPro" id="IPR000014">
    <property type="entry name" value="PAS"/>
</dbReference>
<feature type="modified residue" description="4-aspartylphosphate" evidence="1">
    <location>
        <position position="54"/>
    </location>
</feature>
<dbReference type="SUPFAM" id="SSF55073">
    <property type="entry name" value="Nucleotide cyclase"/>
    <property type="match status" value="1"/>
</dbReference>
<evidence type="ECO:0000259" key="5">
    <source>
        <dbReference type="PROSITE" id="PS50883"/>
    </source>
</evidence>
<dbReference type="CDD" id="cd00156">
    <property type="entry name" value="REC"/>
    <property type="match status" value="2"/>
</dbReference>
<proteinExistence type="predicted"/>
<protein>
    <recommendedName>
        <fullName evidence="9">EAL domain-containing protein</fullName>
    </recommendedName>
</protein>
<dbReference type="Gene3D" id="3.20.20.450">
    <property type="entry name" value="EAL domain"/>
    <property type="match status" value="1"/>
</dbReference>
<feature type="domain" description="Response regulatory" evidence="2">
    <location>
        <begin position="2"/>
        <end position="119"/>
    </location>
</feature>
<feature type="domain" description="PAC" evidence="4">
    <location>
        <begin position="345"/>
        <end position="397"/>
    </location>
</feature>
<dbReference type="Gene3D" id="3.40.50.2300">
    <property type="match status" value="2"/>
</dbReference>
<dbReference type="SUPFAM" id="SSF141868">
    <property type="entry name" value="EAL domain-like"/>
    <property type="match status" value="1"/>
</dbReference>
<dbReference type="Gene3D" id="3.30.70.270">
    <property type="match status" value="1"/>
</dbReference>
<dbReference type="InterPro" id="IPR001610">
    <property type="entry name" value="PAC"/>
</dbReference>
<dbReference type="CDD" id="cd01948">
    <property type="entry name" value="EAL"/>
    <property type="match status" value="1"/>
</dbReference>
<dbReference type="Pfam" id="PF00990">
    <property type="entry name" value="GGDEF"/>
    <property type="match status" value="1"/>
</dbReference>
<feature type="domain" description="Response regulatory" evidence="2">
    <location>
        <begin position="135"/>
        <end position="255"/>
    </location>
</feature>
<keyword evidence="1" id="KW-0597">Phosphoprotein</keyword>
<dbReference type="Gene3D" id="3.30.450.20">
    <property type="entry name" value="PAS domain"/>
    <property type="match status" value="1"/>
</dbReference>
<evidence type="ECO:0000259" key="3">
    <source>
        <dbReference type="PROSITE" id="PS50112"/>
    </source>
</evidence>
<evidence type="ECO:0000313" key="8">
    <source>
        <dbReference type="Proteomes" id="UP001500279"/>
    </source>
</evidence>
<organism evidence="7 8">
    <name type="scientific">Ideonella azotifigens</name>
    <dbReference type="NCBI Taxonomy" id="513160"/>
    <lineage>
        <taxon>Bacteria</taxon>
        <taxon>Pseudomonadati</taxon>
        <taxon>Pseudomonadota</taxon>
        <taxon>Betaproteobacteria</taxon>
        <taxon>Burkholderiales</taxon>
        <taxon>Sphaerotilaceae</taxon>
        <taxon>Ideonella</taxon>
    </lineage>
</organism>
<dbReference type="NCBIfam" id="TIGR00229">
    <property type="entry name" value="sensory_box"/>
    <property type="match status" value="1"/>
</dbReference>
<dbReference type="InterPro" id="IPR000160">
    <property type="entry name" value="GGDEF_dom"/>
</dbReference>
<evidence type="ECO:0000313" key="7">
    <source>
        <dbReference type="EMBL" id="GAA0752168.1"/>
    </source>
</evidence>
<dbReference type="CDD" id="cd01949">
    <property type="entry name" value="GGDEF"/>
    <property type="match status" value="1"/>
</dbReference>
<evidence type="ECO:0000256" key="1">
    <source>
        <dbReference type="PROSITE-ProRule" id="PRU00169"/>
    </source>
</evidence>
<dbReference type="InterPro" id="IPR052155">
    <property type="entry name" value="Biofilm_reg_signaling"/>
</dbReference>
<dbReference type="EMBL" id="BAAAEW010000014">
    <property type="protein sequence ID" value="GAA0752168.1"/>
    <property type="molecule type" value="Genomic_DNA"/>
</dbReference>
<dbReference type="InterPro" id="IPR001633">
    <property type="entry name" value="EAL_dom"/>
</dbReference>
<dbReference type="PROSITE" id="PS50887">
    <property type="entry name" value="GGDEF"/>
    <property type="match status" value="1"/>
</dbReference>
<evidence type="ECO:0000259" key="6">
    <source>
        <dbReference type="PROSITE" id="PS50887"/>
    </source>
</evidence>
<feature type="domain" description="EAL" evidence="5">
    <location>
        <begin position="571"/>
        <end position="826"/>
    </location>
</feature>